<keyword evidence="2" id="KW-1185">Reference proteome</keyword>
<evidence type="ECO:0000313" key="1">
    <source>
        <dbReference type="EMBL" id="KIK11795.1"/>
    </source>
</evidence>
<reference evidence="1 2" key="1">
    <citation type="submission" date="2014-04" db="EMBL/GenBank/DDBJ databases">
        <authorList>
            <consortium name="DOE Joint Genome Institute"/>
            <person name="Kuo A."/>
            <person name="Kohler A."/>
            <person name="Costa M.D."/>
            <person name="Nagy L.G."/>
            <person name="Floudas D."/>
            <person name="Copeland A."/>
            <person name="Barry K.W."/>
            <person name="Cichocki N."/>
            <person name="Veneault-Fourrey C."/>
            <person name="LaButti K."/>
            <person name="Lindquist E.A."/>
            <person name="Lipzen A."/>
            <person name="Lundell T."/>
            <person name="Morin E."/>
            <person name="Murat C."/>
            <person name="Sun H."/>
            <person name="Tunlid A."/>
            <person name="Henrissat B."/>
            <person name="Grigoriev I.V."/>
            <person name="Hibbett D.S."/>
            <person name="Martin F."/>
            <person name="Nordberg H.P."/>
            <person name="Cantor M.N."/>
            <person name="Hua S.X."/>
        </authorList>
    </citation>
    <scope>NUCLEOTIDE SEQUENCE [LARGE SCALE GENOMIC DNA]</scope>
    <source>
        <strain evidence="1 2">441</strain>
    </source>
</reference>
<organism evidence="1 2">
    <name type="scientific">Pisolithus microcarpus 441</name>
    <dbReference type="NCBI Taxonomy" id="765257"/>
    <lineage>
        <taxon>Eukaryota</taxon>
        <taxon>Fungi</taxon>
        <taxon>Dikarya</taxon>
        <taxon>Basidiomycota</taxon>
        <taxon>Agaricomycotina</taxon>
        <taxon>Agaricomycetes</taxon>
        <taxon>Agaricomycetidae</taxon>
        <taxon>Boletales</taxon>
        <taxon>Sclerodermatineae</taxon>
        <taxon>Pisolithaceae</taxon>
        <taxon>Pisolithus</taxon>
    </lineage>
</organism>
<dbReference type="EMBL" id="KN834156">
    <property type="protein sequence ID" value="KIK11795.1"/>
    <property type="molecule type" value="Genomic_DNA"/>
</dbReference>
<protein>
    <submittedName>
        <fullName evidence="1">Uncharacterized protein</fullName>
    </submittedName>
</protein>
<dbReference type="HOGENOM" id="CLU_2373596_0_0_1"/>
<name>A0A0C9XHJ1_9AGAM</name>
<reference evidence="2" key="2">
    <citation type="submission" date="2015-01" db="EMBL/GenBank/DDBJ databases">
        <title>Evolutionary Origins and Diversification of the Mycorrhizal Mutualists.</title>
        <authorList>
            <consortium name="DOE Joint Genome Institute"/>
            <consortium name="Mycorrhizal Genomics Consortium"/>
            <person name="Kohler A."/>
            <person name="Kuo A."/>
            <person name="Nagy L.G."/>
            <person name="Floudas D."/>
            <person name="Copeland A."/>
            <person name="Barry K.W."/>
            <person name="Cichocki N."/>
            <person name="Veneault-Fourrey C."/>
            <person name="LaButti K."/>
            <person name="Lindquist E.A."/>
            <person name="Lipzen A."/>
            <person name="Lundell T."/>
            <person name="Morin E."/>
            <person name="Murat C."/>
            <person name="Riley R."/>
            <person name="Ohm R."/>
            <person name="Sun H."/>
            <person name="Tunlid A."/>
            <person name="Henrissat B."/>
            <person name="Grigoriev I.V."/>
            <person name="Hibbett D.S."/>
            <person name="Martin F."/>
        </authorList>
    </citation>
    <scope>NUCLEOTIDE SEQUENCE [LARGE SCALE GENOMIC DNA]</scope>
    <source>
        <strain evidence="2">441</strain>
    </source>
</reference>
<gene>
    <name evidence="1" type="ORF">PISMIDRAFT_690041</name>
</gene>
<accession>A0A0C9XHJ1</accession>
<evidence type="ECO:0000313" key="2">
    <source>
        <dbReference type="Proteomes" id="UP000054018"/>
    </source>
</evidence>
<sequence length="95" mass="10486">MPQLPALSLSQTSTNRSTTGELFLIANPCDVLKEHSQIASRFSNQATRHVASFLIPTPKIICSNVGLHLWGPSRCSISLADLRSILTFRIIHFLV</sequence>
<dbReference type="Proteomes" id="UP000054018">
    <property type="component" value="Unassembled WGS sequence"/>
</dbReference>
<dbReference type="AlphaFoldDB" id="A0A0C9XHJ1"/>
<proteinExistence type="predicted"/>